<dbReference type="EMBL" id="JX486087">
    <property type="protein sequence ID" value="AFU63054.1"/>
    <property type="molecule type" value="Genomic_DNA"/>
</dbReference>
<dbReference type="KEGG" id="vg:14296412"/>
<evidence type="ECO:0000313" key="3">
    <source>
        <dbReference type="Proteomes" id="UP000008671"/>
    </source>
</evidence>
<keyword evidence="1" id="KW-1133">Transmembrane helix</keyword>
<dbReference type="Proteomes" id="UP000008671">
    <property type="component" value="Segment"/>
</dbReference>
<evidence type="ECO:0000313" key="2">
    <source>
        <dbReference type="EMBL" id="AFU63054.1"/>
    </source>
</evidence>
<accession>K4ID12</accession>
<dbReference type="RefSeq" id="YP_007236733.1">
    <property type="nucleotide sequence ID" value="NC_019916.1"/>
</dbReference>
<organism evidence="2 3">
    <name type="scientific">Lactobacillus phage ATCC8014</name>
    <dbReference type="NCBI Taxonomy" id="2892340"/>
    <lineage>
        <taxon>Viruses</taxon>
        <taxon>Duplodnaviria</taxon>
        <taxon>Heunggongvirae</taxon>
        <taxon>Uroviricota</taxon>
        <taxon>Caudoviricetes</taxon>
        <taxon>Coetzeevirus</taxon>
        <taxon>Coetzeevirus ATCC8014</taxon>
    </lineage>
</organism>
<reference evidence="2 3" key="1">
    <citation type="journal article" date="2012" name="Appl. Environ. Microbiol.">
        <title>Characterization of Two Virulent Phages of Lactobacillus plantarum.</title>
        <authorList>
            <person name="Briggiler Marco M."/>
            <person name="Garneau J.E."/>
            <person name="Tremblay D."/>
            <person name="Quiberoni A."/>
            <person name="Moineau S."/>
        </authorList>
    </citation>
    <scope>NUCLEOTIDE SEQUENCE [LARGE SCALE GENOMIC DNA]</scope>
</reference>
<feature type="transmembrane region" description="Helical" evidence="1">
    <location>
        <begin position="12"/>
        <end position="35"/>
    </location>
</feature>
<dbReference type="GeneID" id="14296412"/>
<sequence>MGIVIAAAVNMTLVAAILMVSLVTYPLTLIAWLIAPSDIRTSKMWPLDYIHIVADTLYF</sequence>
<proteinExistence type="predicted"/>
<keyword evidence="1" id="KW-0472">Membrane</keyword>
<keyword evidence="3" id="KW-1185">Reference proteome</keyword>
<gene>
    <name evidence="2" type="ORF">8014-B1_0047</name>
</gene>
<evidence type="ECO:0000256" key="1">
    <source>
        <dbReference type="SAM" id="Phobius"/>
    </source>
</evidence>
<keyword evidence="1" id="KW-0812">Transmembrane</keyword>
<name>K4ID12_9CAUD</name>
<protein>
    <submittedName>
        <fullName evidence="2">Uncharacterized protein</fullName>
    </submittedName>
</protein>